<comment type="caution">
    <text evidence="2">The sequence shown here is derived from an EMBL/GenBank/DDBJ whole genome shotgun (WGS) entry which is preliminary data.</text>
</comment>
<keyword evidence="3" id="KW-1185">Reference proteome</keyword>
<evidence type="ECO:0008006" key="4">
    <source>
        <dbReference type="Google" id="ProtNLM"/>
    </source>
</evidence>
<dbReference type="Proteomes" id="UP000749646">
    <property type="component" value="Unassembled WGS sequence"/>
</dbReference>
<gene>
    <name evidence="2" type="ORF">BGZ65_006437</name>
</gene>
<proteinExistence type="predicted"/>
<feature type="region of interest" description="Disordered" evidence="1">
    <location>
        <begin position="303"/>
        <end position="341"/>
    </location>
</feature>
<evidence type="ECO:0000313" key="3">
    <source>
        <dbReference type="Proteomes" id="UP000749646"/>
    </source>
</evidence>
<evidence type="ECO:0000313" key="2">
    <source>
        <dbReference type="EMBL" id="KAF9928050.1"/>
    </source>
</evidence>
<protein>
    <recommendedName>
        <fullName evidence="4">Adhesin domain-containing protein</fullName>
    </recommendedName>
</protein>
<name>A0A9P6LRC8_9FUNG</name>
<dbReference type="AlphaFoldDB" id="A0A9P6LRC8"/>
<organism evidence="2 3">
    <name type="scientific">Modicella reniformis</name>
    <dbReference type="NCBI Taxonomy" id="1440133"/>
    <lineage>
        <taxon>Eukaryota</taxon>
        <taxon>Fungi</taxon>
        <taxon>Fungi incertae sedis</taxon>
        <taxon>Mucoromycota</taxon>
        <taxon>Mortierellomycotina</taxon>
        <taxon>Mortierellomycetes</taxon>
        <taxon>Mortierellales</taxon>
        <taxon>Mortierellaceae</taxon>
        <taxon>Modicella</taxon>
    </lineage>
</organism>
<sequence length="465" mass="50019">MGLFTKPLLPAHYENEDVQISAELCPNIAIIVVGLARGEITILSGKGDMIHVKTSVQAKESIIRNAAALEPVQDGDQYTYTIHTPLEEKLEKAVTFQVFVTIPKSLDSLESLTIQGTNLGLSIGNISHTFIKNLSISTHRGDTTIESFYGESAIIKSIVSGGICGKFSVARLHAQAKSGKIMSTVHLLNTDEAQLPPKVICSTLYFPVRVAVDGTDIIGPFTVEAKTQCQPLDVKILLASTEQRLRGNFINFGAPTRIKLSRNYQGRIETRTHYGKITVDGPEFERIEGAVLSLPSPSDRITLDSLSSSDLSSGSSSSTLPSPSPPCSSSSSSSSNSTVHPMTISQGSAVWDRDDRYHQPYLTSPNNGVDQHYSQYSSSSNRAATIGSTPAFVIVSGADSRANSTHGSITETRSEYTTRLEVERKKKKDEEKELTITKEVIGTVGNGGGLVMAKNSSGDIAISLI</sequence>
<accession>A0A9P6LRC8</accession>
<dbReference type="EMBL" id="JAAAHW010010274">
    <property type="protein sequence ID" value="KAF9928050.1"/>
    <property type="molecule type" value="Genomic_DNA"/>
</dbReference>
<evidence type="ECO:0000256" key="1">
    <source>
        <dbReference type="SAM" id="MobiDB-lite"/>
    </source>
</evidence>
<dbReference type="OrthoDB" id="2391567at2759"/>
<reference evidence="2" key="1">
    <citation type="journal article" date="2020" name="Fungal Divers.">
        <title>Resolving the Mortierellaceae phylogeny through synthesis of multi-gene phylogenetics and phylogenomics.</title>
        <authorList>
            <person name="Vandepol N."/>
            <person name="Liber J."/>
            <person name="Desiro A."/>
            <person name="Na H."/>
            <person name="Kennedy M."/>
            <person name="Barry K."/>
            <person name="Grigoriev I.V."/>
            <person name="Miller A.N."/>
            <person name="O'Donnell K."/>
            <person name="Stajich J.E."/>
            <person name="Bonito G."/>
        </authorList>
    </citation>
    <scope>NUCLEOTIDE SEQUENCE</scope>
    <source>
        <strain evidence="2">MES-2147</strain>
    </source>
</reference>
<feature type="compositionally biased region" description="Low complexity" evidence="1">
    <location>
        <begin position="303"/>
        <end position="337"/>
    </location>
</feature>